<reference evidence="2 4" key="4">
    <citation type="submission" date="2019-04" db="EMBL/GenBank/DDBJ databases">
        <title>A reverse ecology approach based on a biological definition of microbial populations.</title>
        <authorList>
            <person name="Arevalo P."/>
            <person name="Vaninsberghe D."/>
            <person name="Elsherbini J."/>
            <person name="Gore J."/>
            <person name="Polz M."/>
        </authorList>
    </citation>
    <scope>NUCLEOTIDE SEQUENCE [LARGE SCALE GENOMIC DNA]</scope>
    <source>
        <strain evidence="2 4">10N.222.45.A8</strain>
    </source>
</reference>
<sequence length="374" mass="42508">MAQKIYFDESGFTGNNLLSARQEVFSYGSVASSDEEAKEVVEYIIKKYKIQNGELKGGTLLGNNRGKKAISELLEIYDGRMKSVVQNKKLALAGKFFEYIFEPALAQKNGLFYNLNFHKFVANYLYIEFIVKEKVAEELFLDFENFMRNKTTSDDFFTISTPQEATMPFQSILAFTQANRQSVADELDALEGTGLDKWILDLTDTSLFNLLAYWGQNHQQLTAVCDDAKPLKEDMSVFDAMINRTDKHFQSIGGKTVPITFNLSEPVNLVDSKVYHGVQVADVVSAVSVYVANEKKNDPFYDKWVGTFFDQVIYGYASVVPEIEYVDLERDSVKLNALLLEELASRSRDKLPLMEGIEEYVQMVNYALKFAPKF</sequence>
<dbReference type="RefSeq" id="WP_017084737.1">
    <property type="nucleotide sequence ID" value="NZ_MDBP01000034.1"/>
</dbReference>
<evidence type="ECO:0000313" key="3">
    <source>
        <dbReference type="Proteomes" id="UP000235579"/>
    </source>
</evidence>
<proteinExistence type="predicted"/>
<evidence type="ECO:0000313" key="1">
    <source>
        <dbReference type="EMBL" id="PMP15609.1"/>
    </source>
</evidence>
<protein>
    <submittedName>
        <fullName evidence="2">DUF3800 domain-containing protein</fullName>
    </submittedName>
</protein>
<name>A0A2N7NKQ2_9VIBR</name>
<comment type="caution">
    <text evidence="1">The sequence shown here is derived from an EMBL/GenBank/DDBJ whole genome shotgun (WGS) entry which is preliminary data.</text>
</comment>
<dbReference type="Pfam" id="PF12686">
    <property type="entry name" value="DUF3800"/>
    <property type="match status" value="1"/>
</dbReference>
<evidence type="ECO:0000313" key="2">
    <source>
        <dbReference type="EMBL" id="TKG31329.1"/>
    </source>
</evidence>
<reference evidence="3" key="1">
    <citation type="submission" date="2016-07" db="EMBL/GenBank/DDBJ databases">
        <title>Nontailed viruses are major unrecognized killers of bacteria in the ocean.</title>
        <authorList>
            <person name="Kauffman K."/>
            <person name="Hussain F."/>
            <person name="Yang J."/>
            <person name="Arevalo P."/>
            <person name="Brown J."/>
            <person name="Cutler M."/>
            <person name="Kelly L."/>
            <person name="Polz M.F."/>
        </authorList>
    </citation>
    <scope>NUCLEOTIDE SEQUENCE [LARGE SCALE GENOMIC DNA]</scope>
    <source>
        <strain evidence="3">10N.222.48.A2</strain>
    </source>
</reference>
<dbReference type="Proteomes" id="UP000235579">
    <property type="component" value="Unassembled WGS sequence"/>
</dbReference>
<gene>
    <name evidence="1" type="ORF">BCS92_08840</name>
    <name evidence="2" type="ORF">FC057_14395</name>
</gene>
<dbReference type="InterPro" id="IPR024524">
    <property type="entry name" value="DUF3800"/>
</dbReference>
<dbReference type="EMBL" id="SYVV01000026">
    <property type="protein sequence ID" value="TKG31329.1"/>
    <property type="molecule type" value="Genomic_DNA"/>
</dbReference>
<reference evidence="1" key="3">
    <citation type="journal article" date="2018" name="Nature">
        <title>A major lineage of non-tailed dsDNA viruses as unrecognized killers of marine bacteria.</title>
        <authorList>
            <person name="Kauffman K.M."/>
            <person name="Hussain F.A."/>
            <person name="Yang J."/>
            <person name="Arevalo P."/>
            <person name="Brown J.M."/>
            <person name="Chang W.K."/>
            <person name="VanInsberghe D."/>
            <person name="Elsherbini J."/>
            <person name="Sharma R.S."/>
            <person name="Cutler M.B."/>
            <person name="Kelly L."/>
            <person name="Polz M.F."/>
        </authorList>
    </citation>
    <scope>NUCLEOTIDE SEQUENCE</scope>
    <source>
        <strain evidence="1">10N.222.48.A2</strain>
    </source>
</reference>
<dbReference type="Proteomes" id="UP000308018">
    <property type="component" value="Unassembled WGS sequence"/>
</dbReference>
<evidence type="ECO:0000313" key="4">
    <source>
        <dbReference type="Proteomes" id="UP000308018"/>
    </source>
</evidence>
<organism evidence="1 3">
    <name type="scientific">Vibrio tasmaniensis</name>
    <dbReference type="NCBI Taxonomy" id="212663"/>
    <lineage>
        <taxon>Bacteria</taxon>
        <taxon>Pseudomonadati</taxon>
        <taxon>Pseudomonadota</taxon>
        <taxon>Gammaproteobacteria</taxon>
        <taxon>Vibrionales</taxon>
        <taxon>Vibrionaceae</taxon>
        <taxon>Vibrio</taxon>
    </lineage>
</organism>
<dbReference type="EMBL" id="MDBP01000034">
    <property type="protein sequence ID" value="PMP15609.1"/>
    <property type="molecule type" value="Genomic_DNA"/>
</dbReference>
<dbReference type="AlphaFoldDB" id="A0A2N7NKQ2"/>
<reference evidence="1" key="2">
    <citation type="submission" date="2016-07" db="EMBL/GenBank/DDBJ databases">
        <authorList>
            <person name="Wan K."/>
            <person name="Booth B."/>
            <person name="Spirohn K."/>
            <person name="Hao T."/>
            <person name="Hu Y."/>
            <person name="Calderwood M."/>
            <person name="Hill D."/>
            <person name="Mohr S."/>
            <person name="Vidal M."/>
            <person name="Celniker S."/>
            <person name="Perrimon N."/>
        </authorList>
    </citation>
    <scope>NUCLEOTIDE SEQUENCE</scope>
    <source>
        <strain evidence="1">10N.222.48.A2</strain>
    </source>
</reference>
<accession>A0A2N7NKQ2</accession>